<dbReference type="RefSeq" id="WP_193638571.1">
    <property type="nucleotide sequence ID" value="NZ_JADCSA010000010.1"/>
</dbReference>
<proteinExistence type="inferred from homology"/>
<evidence type="ECO:0000313" key="8">
    <source>
        <dbReference type="Proteomes" id="UP000756387"/>
    </source>
</evidence>
<name>A0ABR9RVQ1_9ACTN</name>
<dbReference type="PROSITE" id="PS00444">
    <property type="entry name" value="POLYPRENYL_SYNTHASE_2"/>
    <property type="match status" value="1"/>
</dbReference>
<accession>A0ABR9RVQ1</accession>
<evidence type="ECO:0000256" key="3">
    <source>
        <dbReference type="ARBA" id="ARBA00022679"/>
    </source>
</evidence>
<keyword evidence="8" id="KW-1185">Reference proteome</keyword>
<sequence>MSFSHSCPRGVQDQIDQLVAPRRGLGGLPLDRSMLGIALRLGTEGGKRFRPWLFTATHEQVRATHGRGTAAGHHTLDRVAAALELLHTAFVAHDDVIDHDDTRRGRVSVPGWFKESTTSASETYPRAGGILVGDLALAAAVRGIATCGADVRTTETLLDLLDVALHDSAIGEFADVRFSLGTASATLDDALSVAELKTAAYSFVLPMQAAAVLAGAPTSVVEKVGDVGRSLGIAFQMRDDLLGAFAPADVVGKDPDGDLREGKRTVLVVHASTTPQWRRIEAHLGDPDLTPAQADEVRRALVEAGSVAHVERIIARHVRIARRHAEELGLTADVVDPLIDSWGLDRLGALTAPSRAVTDVSGPAPVTADVA</sequence>
<evidence type="ECO:0000256" key="1">
    <source>
        <dbReference type="ARBA" id="ARBA00001946"/>
    </source>
</evidence>
<evidence type="ECO:0000256" key="4">
    <source>
        <dbReference type="ARBA" id="ARBA00022723"/>
    </source>
</evidence>
<dbReference type="PANTHER" id="PTHR12001:SF85">
    <property type="entry name" value="SHORT CHAIN ISOPRENYL DIPHOSPHATE SYNTHASE"/>
    <property type="match status" value="1"/>
</dbReference>
<comment type="caution">
    <text evidence="7">The sequence shown here is derived from an EMBL/GenBank/DDBJ whole genome shotgun (WGS) entry which is preliminary data.</text>
</comment>
<comment type="cofactor">
    <cofactor evidence="1">
        <name>Mg(2+)</name>
        <dbReference type="ChEBI" id="CHEBI:18420"/>
    </cofactor>
</comment>
<protein>
    <submittedName>
        <fullName evidence="7">Polyprenyl synthetase family protein</fullName>
    </submittedName>
</protein>
<dbReference type="SUPFAM" id="SSF48576">
    <property type="entry name" value="Terpenoid synthases"/>
    <property type="match status" value="1"/>
</dbReference>
<dbReference type="InterPro" id="IPR008949">
    <property type="entry name" value="Isoprenoid_synthase_dom_sf"/>
</dbReference>
<organism evidence="7 8">
    <name type="scientific">Nocardioides malaquae</name>
    <dbReference type="NCBI Taxonomy" id="2773426"/>
    <lineage>
        <taxon>Bacteria</taxon>
        <taxon>Bacillati</taxon>
        <taxon>Actinomycetota</taxon>
        <taxon>Actinomycetes</taxon>
        <taxon>Propionibacteriales</taxon>
        <taxon>Nocardioidaceae</taxon>
        <taxon>Nocardioides</taxon>
    </lineage>
</organism>
<evidence type="ECO:0000256" key="6">
    <source>
        <dbReference type="RuleBase" id="RU004466"/>
    </source>
</evidence>
<dbReference type="SFLD" id="SFLDS00005">
    <property type="entry name" value="Isoprenoid_Synthase_Type_I"/>
    <property type="match status" value="1"/>
</dbReference>
<evidence type="ECO:0000256" key="2">
    <source>
        <dbReference type="ARBA" id="ARBA00006706"/>
    </source>
</evidence>
<dbReference type="EMBL" id="JADCSA010000010">
    <property type="protein sequence ID" value="MBE7325247.1"/>
    <property type="molecule type" value="Genomic_DNA"/>
</dbReference>
<dbReference type="Proteomes" id="UP000756387">
    <property type="component" value="Unassembled WGS sequence"/>
</dbReference>
<keyword evidence="4" id="KW-0479">Metal-binding</keyword>
<dbReference type="Pfam" id="PF00348">
    <property type="entry name" value="polyprenyl_synt"/>
    <property type="match status" value="1"/>
</dbReference>
<dbReference type="InterPro" id="IPR033749">
    <property type="entry name" value="Polyprenyl_synt_CS"/>
</dbReference>
<keyword evidence="5" id="KW-0460">Magnesium</keyword>
<comment type="similarity">
    <text evidence="2 6">Belongs to the FPP/GGPP synthase family.</text>
</comment>
<dbReference type="PANTHER" id="PTHR12001">
    <property type="entry name" value="GERANYLGERANYL PYROPHOSPHATE SYNTHASE"/>
    <property type="match status" value="1"/>
</dbReference>
<gene>
    <name evidence="7" type="ORF">IEQ44_11330</name>
</gene>
<dbReference type="InterPro" id="IPR000092">
    <property type="entry name" value="Polyprenyl_synt"/>
</dbReference>
<evidence type="ECO:0000256" key="5">
    <source>
        <dbReference type="ARBA" id="ARBA00022842"/>
    </source>
</evidence>
<evidence type="ECO:0000313" key="7">
    <source>
        <dbReference type="EMBL" id="MBE7325247.1"/>
    </source>
</evidence>
<reference evidence="7 8" key="1">
    <citation type="submission" date="2020-10" db="EMBL/GenBank/DDBJ databases">
        <title>Nocardioides sp. isolated from sludge.</title>
        <authorList>
            <person name="Zhang X."/>
        </authorList>
    </citation>
    <scope>NUCLEOTIDE SEQUENCE [LARGE SCALE GENOMIC DNA]</scope>
    <source>
        <strain evidence="7 8">Y6</strain>
    </source>
</reference>
<keyword evidence="3 6" id="KW-0808">Transferase</keyword>
<dbReference type="Gene3D" id="1.10.600.10">
    <property type="entry name" value="Farnesyl Diphosphate Synthase"/>
    <property type="match status" value="1"/>
</dbReference>
<dbReference type="CDD" id="cd00685">
    <property type="entry name" value="Trans_IPPS_HT"/>
    <property type="match status" value="1"/>
</dbReference>